<sequence>MKNRPGRINGSGATQAPHQIIVVGGGAAGLELATTLGDSLGKRGIAVVTLIDRARTHVWKPKLHEVAAGSMEVGAHEVSYSAQAHWHHFRYRIGDMVGIDRGARKLLVAASYDDEGRQVTPARSFPYDTLVIAIGSETNDFGTPGVNEHALKLETTDDARRFNRRLVNGCIRANALQQAMEIDGSGTDAGAGPLRVAIIGGGATGVELSAELHRTTREVVAYGLDRVNVDKDFAIHLIEASDRVLPALTPKISAEVETLLKKLGVQVHTSARVAAVLADGVNLADGRRIDAELVVWAAGVKAPDVLKNLAGLETNRINQLVVRPTLQATLDDDIFAIGDCAACPMPDGNGNVPPRAQAAHQQASHMLKQIKRRIAGEPLQDYHYRDFGSLVSLSDYSAVGDMKGGLIRGSLNVHGLFARTMYQSLYKMHEVALHGYTKVTLDTLTRMITRRTEPHVKVH</sequence>
<keyword evidence="5" id="KW-0520">NAD</keyword>
<evidence type="ECO:0000313" key="8">
    <source>
        <dbReference type="Proteomes" id="UP001466933"/>
    </source>
</evidence>
<dbReference type="PRINTS" id="PR00411">
    <property type="entry name" value="PNDRDTASEI"/>
</dbReference>
<keyword evidence="8" id="KW-1185">Reference proteome</keyword>
<evidence type="ECO:0000313" key="7">
    <source>
        <dbReference type="EMBL" id="MEN2472179.1"/>
    </source>
</evidence>
<evidence type="ECO:0000256" key="2">
    <source>
        <dbReference type="ARBA" id="ARBA00022630"/>
    </source>
</evidence>
<dbReference type="EMBL" id="JBCPYA010000008">
    <property type="protein sequence ID" value="MEN2472179.1"/>
    <property type="molecule type" value="Genomic_DNA"/>
</dbReference>
<dbReference type="InterPro" id="IPR023753">
    <property type="entry name" value="FAD/NAD-binding_dom"/>
</dbReference>
<evidence type="ECO:0000259" key="6">
    <source>
        <dbReference type="Pfam" id="PF07992"/>
    </source>
</evidence>
<dbReference type="PANTHER" id="PTHR43706:SF9">
    <property type="entry name" value="TYPE II NADH:QUINONE OXIDOREDUCTASE"/>
    <property type="match status" value="1"/>
</dbReference>
<dbReference type="GO" id="GO:0016491">
    <property type="term" value="F:oxidoreductase activity"/>
    <property type="evidence" value="ECO:0007669"/>
    <property type="project" value="UniProtKB-KW"/>
</dbReference>
<accession>A0ABU9WJC8</accession>
<dbReference type="RefSeq" id="WP_343493113.1">
    <property type="nucleotide sequence ID" value="NZ_JBCPYA010000008.1"/>
</dbReference>
<keyword evidence="4 7" id="KW-0560">Oxidoreductase</keyword>
<organism evidence="7 8">
    <name type="scientific">Burkholderia theae</name>
    <dbReference type="NCBI Taxonomy" id="3143496"/>
    <lineage>
        <taxon>Bacteria</taxon>
        <taxon>Pseudomonadati</taxon>
        <taxon>Pseudomonadota</taxon>
        <taxon>Betaproteobacteria</taxon>
        <taxon>Burkholderiales</taxon>
        <taxon>Burkholderiaceae</taxon>
        <taxon>Burkholderia</taxon>
    </lineage>
</organism>
<dbReference type="Gene3D" id="3.50.50.100">
    <property type="match status" value="1"/>
</dbReference>
<dbReference type="PRINTS" id="PR00368">
    <property type="entry name" value="FADPNR"/>
</dbReference>
<proteinExistence type="inferred from homology"/>
<dbReference type="InterPro" id="IPR045024">
    <property type="entry name" value="NDH-2"/>
</dbReference>
<dbReference type="PANTHER" id="PTHR43706">
    <property type="entry name" value="NADH DEHYDROGENASE"/>
    <property type="match status" value="1"/>
</dbReference>
<comment type="similarity">
    <text evidence="1">Belongs to the NADH dehydrogenase family.</text>
</comment>
<protein>
    <submittedName>
        <fullName evidence="7">NAD(P)/FAD-dependent oxidoreductase</fullName>
        <ecNumber evidence="7">1.6.5.-</ecNumber>
    </submittedName>
</protein>
<keyword evidence="3" id="KW-0274">FAD</keyword>
<reference evidence="7 8" key="1">
    <citation type="submission" date="2024-05" db="EMBL/GenBank/DDBJ databases">
        <title>Burkholderia sp. Nov. a novel bacteria isolated from rhizosphere soil of Camellia sinensis.</title>
        <authorList>
            <person name="Dong Y."/>
        </authorList>
    </citation>
    <scope>NUCLEOTIDE SEQUENCE [LARGE SCALE GENOMIC DNA]</scope>
    <source>
        <strain evidence="7 8">GS2Y</strain>
    </source>
</reference>
<keyword evidence="2" id="KW-0285">Flavoprotein</keyword>
<comment type="caution">
    <text evidence="7">The sequence shown here is derived from an EMBL/GenBank/DDBJ whole genome shotgun (WGS) entry which is preliminary data.</text>
</comment>
<dbReference type="Pfam" id="PF07992">
    <property type="entry name" value="Pyr_redox_2"/>
    <property type="match status" value="1"/>
</dbReference>
<evidence type="ECO:0000256" key="5">
    <source>
        <dbReference type="ARBA" id="ARBA00023027"/>
    </source>
</evidence>
<dbReference type="Proteomes" id="UP001466933">
    <property type="component" value="Unassembled WGS sequence"/>
</dbReference>
<gene>
    <name evidence="7" type="ORF">VOI36_19945</name>
</gene>
<evidence type="ECO:0000256" key="1">
    <source>
        <dbReference type="ARBA" id="ARBA00005272"/>
    </source>
</evidence>
<dbReference type="EC" id="1.6.5.-" evidence="7"/>
<evidence type="ECO:0000256" key="4">
    <source>
        <dbReference type="ARBA" id="ARBA00023002"/>
    </source>
</evidence>
<evidence type="ECO:0000256" key="3">
    <source>
        <dbReference type="ARBA" id="ARBA00022827"/>
    </source>
</evidence>
<dbReference type="SUPFAM" id="SSF51905">
    <property type="entry name" value="FAD/NAD(P)-binding domain"/>
    <property type="match status" value="1"/>
</dbReference>
<dbReference type="InterPro" id="IPR036188">
    <property type="entry name" value="FAD/NAD-bd_sf"/>
</dbReference>
<name>A0ABU9WJC8_9BURK</name>
<feature type="domain" description="FAD/NAD(P)-binding" evidence="6">
    <location>
        <begin position="19"/>
        <end position="363"/>
    </location>
</feature>